<feature type="chain" id="PRO_5044970509" description="Phytosulfokine" evidence="9">
    <location>
        <begin position="27"/>
        <end position="94"/>
    </location>
</feature>
<feature type="signal peptide" evidence="9">
    <location>
        <begin position="1"/>
        <end position="26"/>
    </location>
</feature>
<evidence type="ECO:0000256" key="7">
    <source>
        <dbReference type="ARBA" id="ARBA00022782"/>
    </source>
</evidence>
<comment type="subcellular location">
    <subcellularLocation>
        <location evidence="1 9">Secreted</location>
    </subcellularLocation>
</comment>
<keyword evidence="11" id="KW-1185">Reference proteome</keyword>
<dbReference type="Pfam" id="PF06404">
    <property type="entry name" value="PSK"/>
    <property type="match status" value="1"/>
</dbReference>
<evidence type="ECO:0000313" key="10">
    <source>
        <dbReference type="EMBL" id="KAK8558704.1"/>
    </source>
</evidence>
<gene>
    <name evidence="10" type="ORF">V6N12_042004</name>
</gene>
<dbReference type="Proteomes" id="UP001472677">
    <property type="component" value="Unassembled WGS sequence"/>
</dbReference>
<comment type="function">
    <text evidence="9">Promotes plant cell differentiation, organogenesis and somatic embryogenesis as well as cell proliferation.</text>
</comment>
<dbReference type="EMBL" id="JBBPBM010000015">
    <property type="protein sequence ID" value="KAK8558704.1"/>
    <property type="molecule type" value="Genomic_DNA"/>
</dbReference>
<evidence type="ECO:0000256" key="9">
    <source>
        <dbReference type="RuleBase" id="RU368031"/>
    </source>
</evidence>
<keyword evidence="3 9" id="KW-0217">Developmental protein</keyword>
<evidence type="ECO:0000256" key="5">
    <source>
        <dbReference type="ARBA" id="ARBA00022641"/>
    </source>
</evidence>
<evidence type="ECO:0000313" key="11">
    <source>
        <dbReference type="Proteomes" id="UP001472677"/>
    </source>
</evidence>
<evidence type="ECO:0000256" key="6">
    <source>
        <dbReference type="ARBA" id="ARBA00022729"/>
    </source>
</evidence>
<dbReference type="PANTHER" id="PTHR33285">
    <property type="entry name" value="PHYTOSULFOKINES 3"/>
    <property type="match status" value="1"/>
</dbReference>
<reference evidence="10 11" key="1">
    <citation type="journal article" date="2024" name="G3 (Bethesda)">
        <title>Genome assembly of Hibiscus sabdariffa L. provides insights into metabolisms of medicinal natural products.</title>
        <authorList>
            <person name="Kim T."/>
        </authorList>
    </citation>
    <scope>NUCLEOTIDE SEQUENCE [LARGE SCALE GENOMIC DNA]</scope>
    <source>
        <strain evidence="10">TK-2024</strain>
        <tissue evidence="10">Old leaves</tissue>
    </source>
</reference>
<evidence type="ECO:0000256" key="3">
    <source>
        <dbReference type="ARBA" id="ARBA00022473"/>
    </source>
</evidence>
<evidence type="ECO:0000256" key="4">
    <source>
        <dbReference type="ARBA" id="ARBA00022525"/>
    </source>
</evidence>
<sequence length="94" mass="10752">MCCKVSLYCMIIMFLLFFILHSPAAARPEPASTLEYSDTPFKTQHPDDFGEANDAKVQELEDSCEGIVEEDEECLMRRTLAAHLDYIYTQKTKP</sequence>
<comment type="PTM">
    <text evidence="9">Sulfation is important for activity and for the binding to a putative membrane receptor.</text>
</comment>
<protein>
    <recommendedName>
        <fullName evidence="9">Phytosulfokine</fullName>
    </recommendedName>
    <component>
        <recommendedName>
            <fullName evidence="9">Phytosulfokine-alpha</fullName>
            <shortName evidence="9">PSK-alpha</shortName>
            <shortName evidence="9">Phytosulfokine-a</shortName>
        </recommendedName>
    </component>
    <component>
        <recommendedName>
            <fullName evidence="9">Phytosulfokine-beta</fullName>
            <shortName evidence="9">PSK-beta</shortName>
            <shortName evidence="9">Phytosulfokine-b</shortName>
        </recommendedName>
    </component>
</protein>
<comment type="PTM">
    <text evidence="9">PSK-alpha is produced by endopeptidase digestion. PSK-beta is produced from PSK-alpha by exopeptidase digestion.</text>
</comment>
<accession>A0ABR2EDY1</accession>
<keyword evidence="5 9" id="KW-0765">Sulfation</keyword>
<name>A0ABR2EDY1_9ROSI</name>
<proteinExistence type="inferred from homology"/>
<organism evidence="10 11">
    <name type="scientific">Hibiscus sabdariffa</name>
    <name type="common">roselle</name>
    <dbReference type="NCBI Taxonomy" id="183260"/>
    <lineage>
        <taxon>Eukaryota</taxon>
        <taxon>Viridiplantae</taxon>
        <taxon>Streptophyta</taxon>
        <taxon>Embryophyta</taxon>
        <taxon>Tracheophyta</taxon>
        <taxon>Spermatophyta</taxon>
        <taxon>Magnoliopsida</taxon>
        <taxon>eudicotyledons</taxon>
        <taxon>Gunneridae</taxon>
        <taxon>Pentapetalae</taxon>
        <taxon>rosids</taxon>
        <taxon>malvids</taxon>
        <taxon>Malvales</taxon>
        <taxon>Malvaceae</taxon>
        <taxon>Malvoideae</taxon>
        <taxon>Hibiscus</taxon>
    </lineage>
</organism>
<evidence type="ECO:0000256" key="1">
    <source>
        <dbReference type="ARBA" id="ARBA00004613"/>
    </source>
</evidence>
<keyword evidence="7 9" id="KW-0221">Differentiation</keyword>
<dbReference type="InterPro" id="IPR009438">
    <property type="entry name" value="Phytosulfokine"/>
</dbReference>
<evidence type="ECO:0000256" key="2">
    <source>
        <dbReference type="ARBA" id="ARBA00010781"/>
    </source>
</evidence>
<comment type="similarity">
    <text evidence="2 9">Belongs to the phytosulfokine family.</text>
</comment>
<dbReference type="PANTHER" id="PTHR33285:SF55">
    <property type="entry name" value="PHYTOSULFOKINES 3"/>
    <property type="match status" value="1"/>
</dbReference>
<keyword evidence="8 9" id="KW-0339">Growth factor</keyword>
<keyword evidence="4 9" id="KW-0964">Secreted</keyword>
<keyword evidence="6 9" id="KW-0732">Signal</keyword>
<comment type="caution">
    <text evidence="10">The sequence shown here is derived from an EMBL/GenBank/DDBJ whole genome shotgun (WGS) entry which is preliminary data.</text>
</comment>
<evidence type="ECO:0000256" key="8">
    <source>
        <dbReference type="ARBA" id="ARBA00023030"/>
    </source>
</evidence>